<feature type="transmembrane region" description="Helical" evidence="5">
    <location>
        <begin position="90"/>
        <end position="108"/>
    </location>
</feature>
<feature type="transmembrane region" description="Helical" evidence="5">
    <location>
        <begin position="257"/>
        <end position="275"/>
    </location>
</feature>
<evidence type="ECO:0000313" key="7">
    <source>
        <dbReference type="EMBL" id="WRQ88579.1"/>
    </source>
</evidence>
<sequence length="501" mass="56392">MPTPPDQLLREFKGDLRASLPLHPLEKATIWAVSITLCALPWMLGSMRVWAQLIGFGLALVAFALALIPRHFVGDYTHNQAFTYYPWKKLIRWPFFWIGILFFTYVLIQALNPAWEYVTHPERGTWSMRKIEHIDWLPTGMTTPFATMNTWRQMMIWTLPFFVGCAIWIGFTRRKSLIALLTVVVGNATVLALVGIVARYTAPAKILWLVDGIRNYCFSSFVYKNHAGSFFALSVGLTLALAVFVHQRAARHQRRSSPASLLVFVAMIQLVAVLLTYSRAAILIVGAFLVVLTLFGFIRLLLRGGFNRAPIAIVGFLLGLTVFGVVGSKLVESEKTLDRISQLTNSEKADYSVLRRRLAWVAGWDMASENAMTGWGAGGFRFLFPRYQQTEPKITWRYHNKKRGYIFWEHAHNDYLQTLIEVGRVGLGLLLVGFATMVLSFFRNRGIHHLTGLSLFAAAGITLAHAAVDFPLQNPAILTLLAAVLVLPLSLTTLERRPTRA</sequence>
<dbReference type="EMBL" id="CP139781">
    <property type="protein sequence ID" value="WRQ88579.1"/>
    <property type="molecule type" value="Genomic_DNA"/>
</dbReference>
<reference evidence="7 8" key="1">
    <citation type="submission" date="2023-12" db="EMBL/GenBank/DDBJ databases">
        <title>Description of an unclassified Opitutus bacterium of Verrucomicrobiota.</title>
        <authorList>
            <person name="Zhang D.-F."/>
        </authorList>
    </citation>
    <scope>NUCLEOTIDE SEQUENCE [LARGE SCALE GENOMIC DNA]</scope>
    <source>
        <strain evidence="7 8">WL0086</strain>
    </source>
</reference>
<keyword evidence="4 5" id="KW-0472">Membrane</keyword>
<keyword evidence="3 5" id="KW-1133">Transmembrane helix</keyword>
<comment type="subcellular location">
    <subcellularLocation>
        <location evidence="1">Membrane</location>
        <topology evidence="1">Multi-pass membrane protein</topology>
    </subcellularLocation>
</comment>
<dbReference type="RefSeq" id="WP_221033010.1">
    <property type="nucleotide sequence ID" value="NZ_CP139781.1"/>
</dbReference>
<evidence type="ECO:0000256" key="3">
    <source>
        <dbReference type="ARBA" id="ARBA00022989"/>
    </source>
</evidence>
<evidence type="ECO:0000313" key="8">
    <source>
        <dbReference type="Proteomes" id="UP000738431"/>
    </source>
</evidence>
<evidence type="ECO:0000256" key="4">
    <source>
        <dbReference type="ARBA" id="ARBA00023136"/>
    </source>
</evidence>
<feature type="domain" description="O-antigen ligase-related" evidence="6">
    <location>
        <begin position="265"/>
        <end position="430"/>
    </location>
</feature>
<evidence type="ECO:0000256" key="2">
    <source>
        <dbReference type="ARBA" id="ARBA00022692"/>
    </source>
</evidence>
<name>A0ABZ1CAF2_9BACT</name>
<evidence type="ECO:0000259" key="6">
    <source>
        <dbReference type="Pfam" id="PF04932"/>
    </source>
</evidence>
<accession>A0ABZ1CAF2</accession>
<gene>
    <name evidence="7" type="ORF">K1X11_004130</name>
</gene>
<keyword evidence="7" id="KW-0436">Ligase</keyword>
<feature type="transmembrane region" description="Helical" evidence="5">
    <location>
        <begin position="227"/>
        <end position="245"/>
    </location>
</feature>
<evidence type="ECO:0000256" key="5">
    <source>
        <dbReference type="SAM" id="Phobius"/>
    </source>
</evidence>
<feature type="transmembrane region" description="Helical" evidence="5">
    <location>
        <begin position="309"/>
        <end position="327"/>
    </location>
</feature>
<keyword evidence="8" id="KW-1185">Reference proteome</keyword>
<feature type="transmembrane region" description="Helical" evidence="5">
    <location>
        <begin position="474"/>
        <end position="494"/>
    </location>
</feature>
<feature type="transmembrane region" description="Helical" evidence="5">
    <location>
        <begin position="178"/>
        <end position="200"/>
    </location>
</feature>
<proteinExistence type="predicted"/>
<dbReference type="PANTHER" id="PTHR37422:SF23">
    <property type="entry name" value="TEICHURONIC ACID BIOSYNTHESIS PROTEIN TUAE"/>
    <property type="match status" value="1"/>
</dbReference>
<protein>
    <submittedName>
        <fullName evidence="7">O-antigen ligase family protein</fullName>
    </submittedName>
</protein>
<keyword evidence="2 5" id="KW-0812">Transmembrane</keyword>
<dbReference type="InterPro" id="IPR051533">
    <property type="entry name" value="WaaL-like"/>
</dbReference>
<feature type="transmembrane region" description="Helical" evidence="5">
    <location>
        <begin position="422"/>
        <end position="442"/>
    </location>
</feature>
<feature type="transmembrane region" description="Helical" evidence="5">
    <location>
        <begin position="449"/>
        <end position="468"/>
    </location>
</feature>
<evidence type="ECO:0000256" key="1">
    <source>
        <dbReference type="ARBA" id="ARBA00004141"/>
    </source>
</evidence>
<dbReference type="PANTHER" id="PTHR37422">
    <property type="entry name" value="TEICHURONIC ACID BIOSYNTHESIS PROTEIN TUAE"/>
    <property type="match status" value="1"/>
</dbReference>
<feature type="transmembrane region" description="Helical" evidence="5">
    <location>
        <begin position="154"/>
        <end position="171"/>
    </location>
</feature>
<dbReference type="Proteomes" id="UP000738431">
    <property type="component" value="Chromosome"/>
</dbReference>
<feature type="transmembrane region" description="Helical" evidence="5">
    <location>
        <begin position="281"/>
        <end position="302"/>
    </location>
</feature>
<dbReference type="Pfam" id="PF04932">
    <property type="entry name" value="Wzy_C"/>
    <property type="match status" value="1"/>
</dbReference>
<organism evidence="7 8">
    <name type="scientific">Actomonas aquatica</name>
    <dbReference type="NCBI Taxonomy" id="2866162"/>
    <lineage>
        <taxon>Bacteria</taxon>
        <taxon>Pseudomonadati</taxon>
        <taxon>Verrucomicrobiota</taxon>
        <taxon>Opitutia</taxon>
        <taxon>Opitutales</taxon>
        <taxon>Opitutaceae</taxon>
        <taxon>Actomonas</taxon>
    </lineage>
</organism>
<dbReference type="GO" id="GO:0016874">
    <property type="term" value="F:ligase activity"/>
    <property type="evidence" value="ECO:0007669"/>
    <property type="project" value="UniProtKB-KW"/>
</dbReference>
<feature type="transmembrane region" description="Helical" evidence="5">
    <location>
        <begin position="50"/>
        <end position="69"/>
    </location>
</feature>
<dbReference type="InterPro" id="IPR007016">
    <property type="entry name" value="O-antigen_ligase-rel_domated"/>
</dbReference>